<keyword evidence="3" id="KW-0378">Hydrolase</keyword>
<dbReference type="SUPFAM" id="SSF53474">
    <property type="entry name" value="alpha/beta-Hydrolases"/>
    <property type="match status" value="1"/>
</dbReference>
<evidence type="ECO:0000313" key="3">
    <source>
        <dbReference type="EMBL" id="MBD8078893.1"/>
    </source>
</evidence>
<feature type="domain" description="AB hydrolase-1" evidence="2">
    <location>
        <begin position="69"/>
        <end position="112"/>
    </location>
</feature>
<dbReference type="GO" id="GO:0016787">
    <property type="term" value="F:hydrolase activity"/>
    <property type="evidence" value="ECO:0007669"/>
    <property type="project" value="UniProtKB-KW"/>
</dbReference>
<proteinExistence type="predicted"/>
<sequence length="284" mass="30072">MQAEEADVRWVVLPGLALTPEDFAPLARVLDPVGQVRVLDAWRTPVTAPADELRAALGVGGPGTAGTDDGVGLVGHSAGGLAALEWTLLHPDEVRRLVLLDPMSPFEKQRPALHPGTAATRAVRTVVGKTADLVAPSVGPRLRAAAVRVVARRPDRLPRDVAAARYGDRLGWLEIADQWSASWAQAPRVRALLDAGHRVPPTTGPLLVSGLRASARFLREQRELAERLGLPRVGLPGQGHLFPLTRPDVVGHLARAVRLGPSAVPDPSGGHADDVVARPRSTTA</sequence>
<reference evidence="3" key="1">
    <citation type="journal article" date="2018" name="Curr. Microbiol.">
        <title>Cellulosimicrobium arenosum sp. nov., Isolated from Marine Sediment Sand.</title>
        <authorList>
            <person name="Oh M."/>
            <person name="Kim J.H."/>
            <person name="Yoon J.H."/>
            <person name="Schumann P."/>
            <person name="Kim W."/>
        </authorList>
    </citation>
    <scope>NUCLEOTIDE SEQUENCE</scope>
    <source>
        <strain evidence="3">KCTC 49039</strain>
    </source>
</reference>
<comment type="caution">
    <text evidence="3">The sequence shown here is derived from an EMBL/GenBank/DDBJ whole genome shotgun (WGS) entry which is preliminary data.</text>
</comment>
<feature type="region of interest" description="Disordered" evidence="1">
    <location>
        <begin position="260"/>
        <end position="284"/>
    </location>
</feature>
<dbReference type="EMBL" id="JACYHB010000004">
    <property type="protein sequence ID" value="MBD8078893.1"/>
    <property type="molecule type" value="Genomic_DNA"/>
</dbReference>
<evidence type="ECO:0000259" key="2">
    <source>
        <dbReference type="Pfam" id="PF00561"/>
    </source>
</evidence>
<dbReference type="AlphaFoldDB" id="A0A927IZX3"/>
<name>A0A927IZX3_9MICO</name>
<dbReference type="Proteomes" id="UP000610846">
    <property type="component" value="Unassembled WGS sequence"/>
</dbReference>
<protein>
    <submittedName>
        <fullName evidence="3">Alpha/beta fold hydrolase</fullName>
    </submittedName>
</protein>
<dbReference type="RefSeq" id="WP_191828451.1">
    <property type="nucleotide sequence ID" value="NZ_JACYHB010000004.1"/>
</dbReference>
<reference evidence="3" key="2">
    <citation type="submission" date="2020-09" db="EMBL/GenBank/DDBJ databases">
        <authorList>
            <person name="Yu Y."/>
        </authorList>
    </citation>
    <scope>NUCLEOTIDE SEQUENCE</scope>
    <source>
        <strain evidence="3">KCTC 49039</strain>
    </source>
</reference>
<organism evidence="3 4">
    <name type="scientific">Cellulosimicrobium arenosum</name>
    <dbReference type="NCBI Taxonomy" id="2708133"/>
    <lineage>
        <taxon>Bacteria</taxon>
        <taxon>Bacillati</taxon>
        <taxon>Actinomycetota</taxon>
        <taxon>Actinomycetes</taxon>
        <taxon>Micrococcales</taxon>
        <taxon>Promicromonosporaceae</taxon>
        <taxon>Cellulosimicrobium</taxon>
    </lineage>
</organism>
<evidence type="ECO:0000313" key="4">
    <source>
        <dbReference type="Proteomes" id="UP000610846"/>
    </source>
</evidence>
<dbReference type="InterPro" id="IPR029058">
    <property type="entry name" value="AB_hydrolase_fold"/>
</dbReference>
<accession>A0A927IZX3</accession>
<gene>
    <name evidence="3" type="ORF">IF651_07465</name>
</gene>
<dbReference type="Gene3D" id="3.40.50.1820">
    <property type="entry name" value="alpha/beta hydrolase"/>
    <property type="match status" value="1"/>
</dbReference>
<keyword evidence="4" id="KW-1185">Reference proteome</keyword>
<dbReference type="InterPro" id="IPR000073">
    <property type="entry name" value="AB_hydrolase_1"/>
</dbReference>
<evidence type="ECO:0000256" key="1">
    <source>
        <dbReference type="SAM" id="MobiDB-lite"/>
    </source>
</evidence>
<dbReference type="Pfam" id="PF00561">
    <property type="entry name" value="Abhydrolase_1"/>
    <property type="match status" value="1"/>
</dbReference>